<dbReference type="CDD" id="cd02440">
    <property type="entry name" value="AdoMet_MTases"/>
    <property type="match status" value="1"/>
</dbReference>
<keyword evidence="1 4" id="KW-0489">Methyltransferase</keyword>
<dbReference type="GO" id="GO:0032259">
    <property type="term" value="P:methylation"/>
    <property type="evidence" value="ECO:0007669"/>
    <property type="project" value="UniProtKB-KW"/>
</dbReference>
<protein>
    <submittedName>
        <fullName evidence="4">3-demethylubiquinone-9 3-methyltransferase</fullName>
        <ecNumber evidence="4">2.1.1.64</ecNumber>
    </submittedName>
</protein>
<evidence type="ECO:0000256" key="2">
    <source>
        <dbReference type="ARBA" id="ARBA00022679"/>
    </source>
</evidence>
<accession>A0A0M6XZ75</accession>
<dbReference type="STRING" id="187304.B0E33_28335"/>
<evidence type="ECO:0000313" key="5">
    <source>
        <dbReference type="Proteomes" id="UP000048926"/>
    </source>
</evidence>
<dbReference type="SUPFAM" id="SSF53335">
    <property type="entry name" value="S-adenosyl-L-methionine-dependent methyltransferases"/>
    <property type="match status" value="1"/>
</dbReference>
<dbReference type="Gene3D" id="3.40.50.150">
    <property type="entry name" value="Vaccinia Virus protein VP39"/>
    <property type="match status" value="1"/>
</dbReference>
<dbReference type="Pfam" id="PF13649">
    <property type="entry name" value="Methyltransf_25"/>
    <property type="match status" value="1"/>
</dbReference>
<dbReference type="EC" id="2.1.1.64" evidence="4"/>
<dbReference type="Proteomes" id="UP000048926">
    <property type="component" value="Unassembled WGS sequence"/>
</dbReference>
<dbReference type="OrthoDB" id="7552502at2"/>
<dbReference type="EMBL" id="CXST01000001">
    <property type="protein sequence ID" value="CTQ41929.1"/>
    <property type="molecule type" value="Genomic_DNA"/>
</dbReference>
<dbReference type="RefSeq" id="WP_145903406.1">
    <property type="nucleotide sequence ID" value="NZ_CXST01000001.1"/>
</dbReference>
<evidence type="ECO:0000259" key="3">
    <source>
        <dbReference type="Pfam" id="PF13649"/>
    </source>
</evidence>
<dbReference type="GO" id="GO:0061542">
    <property type="term" value="F:3-demethylubiquinol 3-O-methyltransferase activity"/>
    <property type="evidence" value="ECO:0007669"/>
    <property type="project" value="UniProtKB-EC"/>
</dbReference>
<dbReference type="AlphaFoldDB" id="A0A0M6XZ75"/>
<dbReference type="InterPro" id="IPR041698">
    <property type="entry name" value="Methyltransf_25"/>
</dbReference>
<organism evidence="4 5">
    <name type="scientific">Roseibium aggregatum</name>
    <dbReference type="NCBI Taxonomy" id="187304"/>
    <lineage>
        <taxon>Bacteria</taxon>
        <taxon>Pseudomonadati</taxon>
        <taxon>Pseudomonadota</taxon>
        <taxon>Alphaproteobacteria</taxon>
        <taxon>Hyphomicrobiales</taxon>
        <taxon>Stappiaceae</taxon>
        <taxon>Roseibium</taxon>
    </lineage>
</organism>
<dbReference type="PANTHER" id="PTHR43861:SF1">
    <property type="entry name" value="TRANS-ACONITATE 2-METHYLTRANSFERASE"/>
    <property type="match status" value="1"/>
</dbReference>
<feature type="domain" description="Methyltransferase" evidence="3">
    <location>
        <begin position="56"/>
        <end position="153"/>
    </location>
</feature>
<reference evidence="5" key="1">
    <citation type="submission" date="2015-07" db="EMBL/GenBank/DDBJ databases">
        <authorList>
            <person name="Rodrigo-Torres Lidia"/>
            <person name="Arahal R.David."/>
        </authorList>
    </citation>
    <scope>NUCLEOTIDE SEQUENCE [LARGE SCALE GENOMIC DNA]</scope>
    <source>
        <strain evidence="5">CECT 4801</strain>
    </source>
</reference>
<keyword evidence="4" id="KW-0830">Ubiquinone</keyword>
<gene>
    <name evidence="4" type="primary">ubiG_1</name>
    <name evidence="4" type="ORF">LAL4801_00349</name>
</gene>
<evidence type="ECO:0000313" key="4">
    <source>
        <dbReference type="EMBL" id="CTQ41929.1"/>
    </source>
</evidence>
<evidence type="ECO:0000256" key="1">
    <source>
        <dbReference type="ARBA" id="ARBA00022603"/>
    </source>
</evidence>
<dbReference type="PANTHER" id="PTHR43861">
    <property type="entry name" value="TRANS-ACONITATE 2-METHYLTRANSFERASE-RELATED"/>
    <property type="match status" value="1"/>
</dbReference>
<keyword evidence="2 4" id="KW-0808">Transferase</keyword>
<keyword evidence="5" id="KW-1185">Reference proteome</keyword>
<sequence length="223" mass="24790">MSASTGSFSFDRKDLSRFLFDLYDYEPKLLRKLISARPYVCPFEEMERHVPANAKVLDVGCGNGALLAILLASGRISEATGCDVHEGALASARKAAGRTGHSADVSFLRIGSFAELPDDCFDVVTMVDVLHHVAEPERKTAVEEAIKRVGPAGVFLFKDMVEAPFWRRLAHNIDDLIFSGEWVKQVKTAEVEKQVRAAGFELVESLEIPRVFYGNTLRVFRKI</sequence>
<dbReference type="InterPro" id="IPR029063">
    <property type="entry name" value="SAM-dependent_MTases_sf"/>
</dbReference>
<proteinExistence type="predicted"/>
<name>A0A0M6XZ75_9HYPH</name>